<protein>
    <recommendedName>
        <fullName evidence="3">Ribosome maturation factor RimP</fullName>
    </recommendedName>
</protein>
<feature type="domain" description="Ribosome maturation factor RimP N-terminal" evidence="4">
    <location>
        <begin position="11"/>
        <end position="85"/>
    </location>
</feature>
<dbReference type="InterPro" id="IPR003728">
    <property type="entry name" value="Ribosome_maturation_RimP"/>
</dbReference>
<evidence type="ECO:0000256" key="3">
    <source>
        <dbReference type="HAMAP-Rule" id="MF_01077"/>
    </source>
</evidence>
<dbReference type="InterPro" id="IPR035956">
    <property type="entry name" value="RimP_N_sf"/>
</dbReference>
<dbReference type="GO" id="GO:0005829">
    <property type="term" value="C:cytosol"/>
    <property type="evidence" value="ECO:0007669"/>
    <property type="project" value="TreeGrafter"/>
</dbReference>
<dbReference type="HAMAP" id="MF_01077">
    <property type="entry name" value="RimP"/>
    <property type="match status" value="1"/>
</dbReference>
<dbReference type="Proteomes" id="UP000051451">
    <property type="component" value="Unassembled WGS sequence"/>
</dbReference>
<name>A0A0R1VYY2_9LACO</name>
<evidence type="ECO:0000259" key="4">
    <source>
        <dbReference type="Pfam" id="PF02576"/>
    </source>
</evidence>
<dbReference type="PANTHER" id="PTHR33867:SF1">
    <property type="entry name" value="RIBOSOME MATURATION FACTOR RIMP"/>
    <property type="match status" value="1"/>
</dbReference>
<comment type="similarity">
    <text evidence="3">Belongs to the RimP family.</text>
</comment>
<evidence type="ECO:0000256" key="1">
    <source>
        <dbReference type="ARBA" id="ARBA00022490"/>
    </source>
</evidence>
<dbReference type="AlphaFoldDB" id="A0A0R1VYY2"/>
<dbReference type="RefSeq" id="WP_057870609.1">
    <property type="nucleotide sequence ID" value="NZ_AZGB01000001.1"/>
</dbReference>
<dbReference type="CDD" id="cd01734">
    <property type="entry name" value="YlxS_C"/>
    <property type="match status" value="1"/>
</dbReference>
<dbReference type="GO" id="GO:0000028">
    <property type="term" value="P:ribosomal small subunit assembly"/>
    <property type="evidence" value="ECO:0007669"/>
    <property type="project" value="TreeGrafter"/>
</dbReference>
<comment type="subcellular location">
    <subcellularLocation>
        <location evidence="3">Cytoplasm</location>
    </subcellularLocation>
</comment>
<dbReference type="NCBIfam" id="NF000928">
    <property type="entry name" value="PRK00092.1-2"/>
    <property type="match status" value="1"/>
</dbReference>
<gene>
    <name evidence="3" type="primary">rimP</name>
    <name evidence="6" type="ORF">FC89_GL001668</name>
</gene>
<dbReference type="SUPFAM" id="SSF74942">
    <property type="entry name" value="YhbC-like, C-terminal domain"/>
    <property type="match status" value="1"/>
</dbReference>
<feature type="domain" description="Ribosome maturation factor RimP C-terminal" evidence="5">
    <location>
        <begin position="88"/>
        <end position="157"/>
    </location>
</feature>
<dbReference type="SUPFAM" id="SSF75420">
    <property type="entry name" value="YhbC-like, N-terminal domain"/>
    <property type="match status" value="1"/>
</dbReference>
<dbReference type="InterPro" id="IPR036847">
    <property type="entry name" value="RimP_C_sf"/>
</dbReference>
<dbReference type="GO" id="GO:0006412">
    <property type="term" value="P:translation"/>
    <property type="evidence" value="ECO:0007669"/>
    <property type="project" value="TreeGrafter"/>
</dbReference>
<comment type="caution">
    <text evidence="6">The sequence shown here is derived from an EMBL/GenBank/DDBJ whole genome shotgun (WGS) entry which is preliminary data.</text>
</comment>
<dbReference type="OrthoDB" id="9805006at2"/>
<organism evidence="6 7">
    <name type="scientific">Liquorilactobacillus ghanensis DSM 18630</name>
    <dbReference type="NCBI Taxonomy" id="1423750"/>
    <lineage>
        <taxon>Bacteria</taxon>
        <taxon>Bacillati</taxon>
        <taxon>Bacillota</taxon>
        <taxon>Bacilli</taxon>
        <taxon>Lactobacillales</taxon>
        <taxon>Lactobacillaceae</taxon>
        <taxon>Liquorilactobacillus</taxon>
    </lineage>
</organism>
<dbReference type="GeneID" id="98317864"/>
<dbReference type="Gene3D" id="3.30.300.70">
    <property type="entry name" value="RimP-like superfamily, N-terminal"/>
    <property type="match status" value="1"/>
</dbReference>
<evidence type="ECO:0000313" key="6">
    <source>
        <dbReference type="EMBL" id="KRM08329.1"/>
    </source>
</evidence>
<evidence type="ECO:0000256" key="2">
    <source>
        <dbReference type="ARBA" id="ARBA00022517"/>
    </source>
</evidence>
<dbReference type="InterPro" id="IPR028989">
    <property type="entry name" value="RimP_N"/>
</dbReference>
<dbReference type="PATRIC" id="fig|1423750.3.peg.1713"/>
<dbReference type="InterPro" id="IPR028998">
    <property type="entry name" value="RimP_C"/>
</dbReference>
<comment type="function">
    <text evidence="3">Required for maturation of 30S ribosomal subunits.</text>
</comment>
<evidence type="ECO:0000313" key="7">
    <source>
        <dbReference type="Proteomes" id="UP000051451"/>
    </source>
</evidence>
<keyword evidence="1 3" id="KW-0963">Cytoplasm</keyword>
<proteinExistence type="inferred from homology"/>
<dbReference type="EMBL" id="AZGB01000001">
    <property type="protein sequence ID" value="KRM08329.1"/>
    <property type="molecule type" value="Genomic_DNA"/>
</dbReference>
<dbReference type="FunFam" id="3.30.300.70:FF:000001">
    <property type="entry name" value="Ribosome maturation factor RimP"/>
    <property type="match status" value="1"/>
</dbReference>
<accession>A0A0R1VYY2</accession>
<keyword evidence="7" id="KW-1185">Reference proteome</keyword>
<sequence>MSSVVEKVTDLVEPILAEHHFELVDLEFVKEGKSWYLRVFIDKIGGINIEECALISDILSEKLDAQDPDLIPQAYYLEVSSPGAERPLKTERDLQRSLNKYIHVSLYQPLDGRKVYEGDLIEITSDYLVLAIMQKQRQLKLKIPRKQIAKTRLAIKF</sequence>
<dbReference type="Pfam" id="PF02576">
    <property type="entry name" value="RimP_N"/>
    <property type="match status" value="1"/>
</dbReference>
<reference evidence="6 7" key="1">
    <citation type="journal article" date="2015" name="Genome Announc.">
        <title>Expanding the biotechnology potential of lactobacilli through comparative genomics of 213 strains and associated genera.</title>
        <authorList>
            <person name="Sun Z."/>
            <person name="Harris H.M."/>
            <person name="McCann A."/>
            <person name="Guo C."/>
            <person name="Argimon S."/>
            <person name="Zhang W."/>
            <person name="Yang X."/>
            <person name="Jeffery I.B."/>
            <person name="Cooney J.C."/>
            <person name="Kagawa T.F."/>
            <person name="Liu W."/>
            <person name="Song Y."/>
            <person name="Salvetti E."/>
            <person name="Wrobel A."/>
            <person name="Rasinkangas P."/>
            <person name="Parkhill J."/>
            <person name="Rea M.C."/>
            <person name="O'Sullivan O."/>
            <person name="Ritari J."/>
            <person name="Douillard F.P."/>
            <person name="Paul Ross R."/>
            <person name="Yang R."/>
            <person name="Briner A.E."/>
            <person name="Felis G.E."/>
            <person name="de Vos W.M."/>
            <person name="Barrangou R."/>
            <person name="Klaenhammer T.R."/>
            <person name="Caufield P.W."/>
            <person name="Cui Y."/>
            <person name="Zhang H."/>
            <person name="O'Toole P.W."/>
        </authorList>
    </citation>
    <scope>NUCLEOTIDE SEQUENCE [LARGE SCALE GENOMIC DNA]</scope>
    <source>
        <strain evidence="6 7">DSM 18630</strain>
    </source>
</reference>
<evidence type="ECO:0000259" key="5">
    <source>
        <dbReference type="Pfam" id="PF17384"/>
    </source>
</evidence>
<dbReference type="Pfam" id="PF17384">
    <property type="entry name" value="DUF150_C"/>
    <property type="match status" value="1"/>
</dbReference>
<dbReference type="PANTHER" id="PTHR33867">
    <property type="entry name" value="RIBOSOME MATURATION FACTOR RIMP"/>
    <property type="match status" value="1"/>
</dbReference>
<keyword evidence="2 3" id="KW-0690">Ribosome biogenesis</keyword>
<dbReference type="STRING" id="1423750.FC89_GL001668"/>
<dbReference type="Gene3D" id="2.30.30.180">
    <property type="entry name" value="Ribosome maturation factor RimP, C-terminal domain"/>
    <property type="match status" value="1"/>
</dbReference>